<organism evidence="1 2">
    <name type="scientific">Reinekea forsetii</name>
    <dbReference type="NCBI Taxonomy" id="1336806"/>
    <lineage>
        <taxon>Bacteria</taxon>
        <taxon>Pseudomonadati</taxon>
        <taxon>Pseudomonadota</taxon>
        <taxon>Gammaproteobacteria</taxon>
        <taxon>Oceanospirillales</taxon>
        <taxon>Saccharospirillaceae</taxon>
        <taxon>Reinekea</taxon>
    </lineage>
</organism>
<evidence type="ECO:0000313" key="1">
    <source>
        <dbReference type="EMBL" id="ATX78192.1"/>
    </source>
</evidence>
<dbReference type="Proteomes" id="UP000229757">
    <property type="component" value="Chromosome"/>
</dbReference>
<protein>
    <submittedName>
        <fullName evidence="1">Uncharacterized protein</fullName>
    </submittedName>
</protein>
<evidence type="ECO:0000313" key="2">
    <source>
        <dbReference type="Proteomes" id="UP000229757"/>
    </source>
</evidence>
<reference evidence="1 2" key="1">
    <citation type="journal article" date="2017" name="Environ. Microbiol.">
        <title>Genomic and physiological analyses of 'Reinekea forsetii' reveal a versatile opportunistic lifestyle during spring algae blooms.</title>
        <authorList>
            <person name="Avci B."/>
            <person name="Hahnke R.L."/>
            <person name="Chafee M."/>
            <person name="Fischer T."/>
            <person name="Gruber-Vodicka H."/>
            <person name="Tegetmeyer H.E."/>
            <person name="Harder J."/>
            <person name="Fuchs B.M."/>
            <person name="Amann R.I."/>
            <person name="Teeling H."/>
        </authorList>
    </citation>
    <scope>NUCLEOTIDE SEQUENCE [LARGE SCALE GENOMIC DNA]</scope>
    <source>
        <strain evidence="1 2">Hel1_31_D35</strain>
    </source>
</reference>
<name>A0A2K8KUA3_9GAMM</name>
<keyword evidence="2" id="KW-1185">Reference proteome</keyword>
<sequence length="37" mass="4373">MFGFILGFFWGLFGFLKAPISEWDDQHEETTGQRNSY</sequence>
<accession>A0A2K8KUA3</accession>
<gene>
    <name evidence="1" type="ORF">REIFOR_03073</name>
</gene>
<dbReference type="EMBL" id="CP011797">
    <property type="protein sequence ID" value="ATX78192.1"/>
    <property type="molecule type" value="Genomic_DNA"/>
</dbReference>
<dbReference type="KEGG" id="rfo:REIFOR_03073"/>
<proteinExistence type="predicted"/>
<dbReference type="AlphaFoldDB" id="A0A2K8KUA3"/>